<evidence type="ECO:0000313" key="1">
    <source>
        <dbReference type="EMBL" id="SUZ70239.1"/>
    </source>
</evidence>
<sequence length="74" mass="8142">MSDPSRYDEFGFYAPLPVDRAARREPGADFPTGPDIGSALPAVCLPDQQGQLVDIRHHCGSRGAIVVFHRSAYW</sequence>
<organism evidence="1">
    <name type="scientific">marine metagenome</name>
    <dbReference type="NCBI Taxonomy" id="408172"/>
    <lineage>
        <taxon>unclassified sequences</taxon>
        <taxon>metagenomes</taxon>
        <taxon>ecological metagenomes</taxon>
    </lineage>
</organism>
<dbReference type="AlphaFoldDB" id="A0A381PWC1"/>
<accession>A0A381PWC1</accession>
<dbReference type="EMBL" id="UINC01001084">
    <property type="protein sequence ID" value="SUZ70239.1"/>
    <property type="molecule type" value="Genomic_DNA"/>
</dbReference>
<proteinExistence type="predicted"/>
<gene>
    <name evidence="1" type="ORF">METZ01_LOCUS23093</name>
</gene>
<name>A0A381PWC1_9ZZZZ</name>
<protein>
    <submittedName>
        <fullName evidence="1">Uncharacterized protein</fullName>
    </submittedName>
</protein>
<reference evidence="1" key="1">
    <citation type="submission" date="2018-05" db="EMBL/GenBank/DDBJ databases">
        <authorList>
            <person name="Lanie J.A."/>
            <person name="Ng W.-L."/>
            <person name="Kazmierczak K.M."/>
            <person name="Andrzejewski T.M."/>
            <person name="Davidsen T.M."/>
            <person name="Wayne K.J."/>
            <person name="Tettelin H."/>
            <person name="Glass J.I."/>
            <person name="Rusch D."/>
            <person name="Podicherti R."/>
            <person name="Tsui H.-C.T."/>
            <person name="Winkler M.E."/>
        </authorList>
    </citation>
    <scope>NUCLEOTIDE SEQUENCE</scope>
</reference>